<gene>
    <name evidence="1" type="ORF">RM540_07885</name>
</gene>
<evidence type="ECO:0000313" key="2">
    <source>
        <dbReference type="Proteomes" id="UP001267426"/>
    </source>
</evidence>
<keyword evidence="2" id="KW-1185">Reference proteome</keyword>
<evidence type="ECO:0000313" key="1">
    <source>
        <dbReference type="EMBL" id="MDT0631668.1"/>
    </source>
</evidence>
<reference evidence="1 2" key="1">
    <citation type="submission" date="2023-09" db="EMBL/GenBank/DDBJ databases">
        <authorList>
            <person name="Rey-Velasco X."/>
        </authorList>
    </citation>
    <scope>NUCLEOTIDE SEQUENCE [LARGE SCALE GENOMIC DNA]</scope>
    <source>
        <strain evidence="1 2">F394</strain>
    </source>
</reference>
<dbReference type="InterPro" id="IPR013406">
    <property type="entry name" value="CHP02574_addiction_mod"/>
</dbReference>
<dbReference type="EMBL" id="JAVRHT010000015">
    <property type="protein sequence ID" value="MDT0631668.1"/>
    <property type="molecule type" value="Genomic_DNA"/>
</dbReference>
<dbReference type="Pfam" id="PF09720">
    <property type="entry name" value="Unstab_antitox"/>
    <property type="match status" value="1"/>
</dbReference>
<proteinExistence type="predicted"/>
<comment type="caution">
    <text evidence="1">The sequence shown here is derived from an EMBL/GenBank/DDBJ whole genome shotgun (WGS) entry which is preliminary data.</text>
</comment>
<dbReference type="RefSeq" id="WP_311663010.1">
    <property type="nucleotide sequence ID" value="NZ_JAVRHT010000015.1"/>
</dbReference>
<accession>A0ABU3BQV7</accession>
<organism evidence="1 2">
    <name type="scientific">Rubrivirga litoralis</name>
    <dbReference type="NCBI Taxonomy" id="3075598"/>
    <lineage>
        <taxon>Bacteria</taxon>
        <taxon>Pseudomonadati</taxon>
        <taxon>Rhodothermota</taxon>
        <taxon>Rhodothermia</taxon>
        <taxon>Rhodothermales</taxon>
        <taxon>Rubricoccaceae</taxon>
        <taxon>Rubrivirga</taxon>
    </lineage>
</organism>
<dbReference type="Proteomes" id="UP001267426">
    <property type="component" value="Unassembled WGS sequence"/>
</dbReference>
<sequence length="72" mass="7860">MSLQEIESQALLLPPGERALLAQHLISSLDEEDEIERVWADEAARRWDALVSGEVKGIPVADALADARHAVS</sequence>
<protein>
    <submittedName>
        <fullName evidence="1">Addiction module protein</fullName>
    </submittedName>
</protein>
<name>A0ABU3BQV7_9BACT</name>